<comment type="subcellular location">
    <subcellularLocation>
        <location evidence="1">Membrane</location>
        <topology evidence="1">Multi-pass membrane protein</topology>
    </subcellularLocation>
</comment>
<dbReference type="PANTHER" id="PTHR33048:SF47">
    <property type="entry name" value="INTEGRAL MEMBRANE PROTEIN-RELATED"/>
    <property type="match status" value="1"/>
</dbReference>
<feature type="transmembrane region" description="Helical" evidence="7">
    <location>
        <begin position="79"/>
        <end position="99"/>
    </location>
</feature>
<feature type="domain" description="Rhodopsin" evidence="8">
    <location>
        <begin position="2"/>
        <end position="135"/>
    </location>
</feature>
<evidence type="ECO:0000256" key="2">
    <source>
        <dbReference type="ARBA" id="ARBA00022692"/>
    </source>
</evidence>
<proteinExistence type="inferred from homology"/>
<keyword evidence="10" id="KW-1185">Reference proteome</keyword>
<evidence type="ECO:0000256" key="3">
    <source>
        <dbReference type="ARBA" id="ARBA00022989"/>
    </source>
</evidence>
<dbReference type="Proteomes" id="UP001446871">
    <property type="component" value="Unassembled WGS sequence"/>
</dbReference>
<gene>
    <name evidence="9" type="ORF">PG996_007744</name>
</gene>
<keyword evidence="2 7" id="KW-0812">Transmembrane</keyword>
<evidence type="ECO:0000256" key="1">
    <source>
        <dbReference type="ARBA" id="ARBA00004141"/>
    </source>
</evidence>
<feature type="transmembrane region" description="Helical" evidence="7">
    <location>
        <begin position="6"/>
        <end position="25"/>
    </location>
</feature>
<name>A0ABR1VCP2_9PEZI</name>
<reference evidence="9 10" key="1">
    <citation type="submission" date="2023-01" db="EMBL/GenBank/DDBJ databases">
        <title>Analysis of 21 Apiospora genomes using comparative genomics revels a genus with tremendous synthesis potential of carbohydrate active enzymes and secondary metabolites.</title>
        <authorList>
            <person name="Sorensen T."/>
        </authorList>
    </citation>
    <scope>NUCLEOTIDE SEQUENCE [LARGE SCALE GENOMIC DNA]</scope>
    <source>
        <strain evidence="9 10">CBS 83171</strain>
    </source>
</reference>
<sequence length="214" mass="23467">MATGAIVSLYWVACILTILLLCRPIQLDWDQNLDGTCGDKRAIEKFSSAFNMVLDLWVVFLPLPMIWDLQLPKGKKWTVTVSFSFGLCTAGVNLARLVYTLRCKDDFAFCTLINNIFIVSEMTSGILVATVPTLGVLRCGRRDTADSKAARPDKGLPSRPRRIKPRTLSSSLFSSQGTNGQARGYETPVFTNGIQMGPGVEGGLGESSTERIRV</sequence>
<evidence type="ECO:0000313" key="10">
    <source>
        <dbReference type="Proteomes" id="UP001446871"/>
    </source>
</evidence>
<keyword evidence="3 7" id="KW-1133">Transmembrane helix</keyword>
<dbReference type="InterPro" id="IPR052337">
    <property type="entry name" value="SAT4-like"/>
</dbReference>
<dbReference type="Pfam" id="PF20684">
    <property type="entry name" value="Fung_rhodopsin"/>
    <property type="match status" value="1"/>
</dbReference>
<feature type="compositionally biased region" description="Basic and acidic residues" evidence="6">
    <location>
        <begin position="145"/>
        <end position="156"/>
    </location>
</feature>
<dbReference type="PANTHER" id="PTHR33048">
    <property type="entry name" value="PTH11-LIKE INTEGRAL MEMBRANE PROTEIN (AFU_ORTHOLOGUE AFUA_5G11245)"/>
    <property type="match status" value="1"/>
</dbReference>
<organism evidence="9 10">
    <name type="scientific">Apiospora saccharicola</name>
    <dbReference type="NCBI Taxonomy" id="335842"/>
    <lineage>
        <taxon>Eukaryota</taxon>
        <taxon>Fungi</taxon>
        <taxon>Dikarya</taxon>
        <taxon>Ascomycota</taxon>
        <taxon>Pezizomycotina</taxon>
        <taxon>Sordariomycetes</taxon>
        <taxon>Xylariomycetidae</taxon>
        <taxon>Amphisphaeriales</taxon>
        <taxon>Apiosporaceae</taxon>
        <taxon>Apiospora</taxon>
    </lineage>
</organism>
<evidence type="ECO:0000256" key="4">
    <source>
        <dbReference type="ARBA" id="ARBA00023136"/>
    </source>
</evidence>
<keyword evidence="4 7" id="KW-0472">Membrane</keyword>
<dbReference type="EMBL" id="JAQQWM010000004">
    <property type="protein sequence ID" value="KAK8068632.1"/>
    <property type="molecule type" value="Genomic_DNA"/>
</dbReference>
<dbReference type="InterPro" id="IPR049326">
    <property type="entry name" value="Rhodopsin_dom_fungi"/>
</dbReference>
<comment type="similarity">
    <text evidence="5">Belongs to the SAT4 family.</text>
</comment>
<evidence type="ECO:0000256" key="5">
    <source>
        <dbReference type="ARBA" id="ARBA00038359"/>
    </source>
</evidence>
<protein>
    <recommendedName>
        <fullName evidence="8">Rhodopsin domain-containing protein</fullName>
    </recommendedName>
</protein>
<evidence type="ECO:0000256" key="7">
    <source>
        <dbReference type="SAM" id="Phobius"/>
    </source>
</evidence>
<feature type="compositionally biased region" description="Polar residues" evidence="6">
    <location>
        <begin position="167"/>
        <end position="181"/>
    </location>
</feature>
<comment type="caution">
    <text evidence="9">The sequence shown here is derived from an EMBL/GenBank/DDBJ whole genome shotgun (WGS) entry which is preliminary data.</text>
</comment>
<evidence type="ECO:0000259" key="8">
    <source>
        <dbReference type="Pfam" id="PF20684"/>
    </source>
</evidence>
<feature type="transmembrane region" description="Helical" evidence="7">
    <location>
        <begin position="46"/>
        <end position="67"/>
    </location>
</feature>
<accession>A0ABR1VCP2</accession>
<evidence type="ECO:0000256" key="6">
    <source>
        <dbReference type="SAM" id="MobiDB-lite"/>
    </source>
</evidence>
<evidence type="ECO:0000313" key="9">
    <source>
        <dbReference type="EMBL" id="KAK8068632.1"/>
    </source>
</evidence>
<feature type="region of interest" description="Disordered" evidence="6">
    <location>
        <begin position="145"/>
        <end position="186"/>
    </location>
</feature>